<evidence type="ECO:0000313" key="4">
    <source>
        <dbReference type="Proteomes" id="UP000197587"/>
    </source>
</evidence>
<gene>
    <name evidence="3" type="ORF">AP75_13970</name>
</gene>
<proteinExistence type="predicted"/>
<dbReference type="EMBL" id="JASZ02000085">
    <property type="protein sequence ID" value="OWK96922.1"/>
    <property type="molecule type" value="Genomic_DNA"/>
</dbReference>
<name>A0A246B6C3_9FLAO</name>
<keyword evidence="4" id="KW-1185">Reference proteome</keyword>
<comment type="caution">
    <text evidence="3">The sequence shown here is derived from an EMBL/GenBank/DDBJ whole genome shotgun (WGS) entry which is preliminary data.</text>
</comment>
<feature type="domain" description="HEPN/RES N-terminal" evidence="2">
    <location>
        <begin position="40"/>
        <end position="164"/>
    </location>
</feature>
<sequence length="383" mass="45087">MGGVKQRQLELESRNLNNIPNKSICSNHFEDKYITRFIRNNYKNGYCDYCEKDLKVISMEELLDFIMDSISVFYEDAANFMSYDSSQGGYLGETFTPNELIQELVELDATPFEVIEDIIDSIEDIAWADPNMYYDNIDDELKYEWNFFKNIIINKSRYLFYTNGTSNSKAYNILKEVGKLINNLKLISIFPKGTKVLRCRQHKIKNEITEFHQITSPPNEYSLYPNRFSPSGISMFYCAFDKETAIKETVSREDKSKKYVTIGEFETKDDFYVIDFTKLPKIESIFGIKNKNKYYLKLFIYSLVNDLTKKISKDGREHIDYVPTQVVTEYFRYPFNKNRKNKISGILYPSSQNKGEKSLVFFWDNKESELEVQLNSIKCERIK</sequence>
<organism evidence="3 4">
    <name type="scientific">Kaistella haifensis DSM 19056</name>
    <dbReference type="NCBI Taxonomy" id="1450526"/>
    <lineage>
        <taxon>Bacteria</taxon>
        <taxon>Pseudomonadati</taxon>
        <taxon>Bacteroidota</taxon>
        <taxon>Flavobacteriia</taxon>
        <taxon>Flavobacteriales</taxon>
        <taxon>Weeksellaceae</taxon>
        <taxon>Chryseobacterium group</taxon>
        <taxon>Kaistella</taxon>
    </lineage>
</organism>
<feature type="domain" description="RES" evidence="1">
    <location>
        <begin position="219"/>
        <end position="367"/>
    </location>
</feature>
<evidence type="ECO:0000313" key="3">
    <source>
        <dbReference type="EMBL" id="OWK96922.1"/>
    </source>
</evidence>
<evidence type="ECO:0000259" key="2">
    <source>
        <dbReference type="Pfam" id="PF18870"/>
    </source>
</evidence>
<accession>A0A246B6C3</accession>
<dbReference type="Proteomes" id="UP000197587">
    <property type="component" value="Unassembled WGS sequence"/>
</dbReference>
<dbReference type="InterPro" id="IPR041206">
    <property type="entry name" value="HEPN/RES_NTD1"/>
</dbReference>
<dbReference type="RefSeq" id="WP_088265005.1">
    <property type="nucleotide sequence ID" value="NZ_JASZ02000085.1"/>
</dbReference>
<dbReference type="Pfam" id="PF08808">
    <property type="entry name" value="RES"/>
    <property type="match status" value="1"/>
</dbReference>
<dbReference type="AlphaFoldDB" id="A0A246B6C3"/>
<evidence type="ECO:0000259" key="1">
    <source>
        <dbReference type="Pfam" id="PF08808"/>
    </source>
</evidence>
<evidence type="ECO:0008006" key="5">
    <source>
        <dbReference type="Google" id="ProtNLM"/>
    </source>
</evidence>
<dbReference type="InterPro" id="IPR014914">
    <property type="entry name" value="RES_dom"/>
</dbReference>
<dbReference type="Pfam" id="PF18870">
    <property type="entry name" value="HEPN_RES_NTD1"/>
    <property type="match status" value="1"/>
</dbReference>
<reference evidence="3 4" key="1">
    <citation type="submission" date="2014-01" db="EMBL/GenBank/DDBJ databases">
        <authorList>
            <consortium name="Genome Consortium for Active Teaching"/>
            <person name="Sontag T.C."/>
            <person name="Newman J.D."/>
        </authorList>
    </citation>
    <scope>NUCLEOTIDE SEQUENCE [LARGE SCALE GENOMIC DNA]</scope>
    <source>
        <strain evidence="3 4">DSM 19056</strain>
    </source>
</reference>
<reference evidence="3 4" key="2">
    <citation type="submission" date="2017-05" db="EMBL/GenBank/DDBJ databases">
        <title>Genome of Chryseobacterium haifense.</title>
        <authorList>
            <person name="Newman J.D."/>
        </authorList>
    </citation>
    <scope>NUCLEOTIDE SEQUENCE [LARGE SCALE GENOMIC DNA]</scope>
    <source>
        <strain evidence="3 4">DSM 19056</strain>
    </source>
</reference>
<protein>
    <recommendedName>
        <fullName evidence="5">RES domain-containing protein</fullName>
    </recommendedName>
</protein>